<organism evidence="1">
    <name type="scientific">Opuntia streptacantha</name>
    <name type="common">Prickly pear cactus</name>
    <name type="synonym">Opuntia cardona</name>
    <dbReference type="NCBI Taxonomy" id="393608"/>
    <lineage>
        <taxon>Eukaryota</taxon>
        <taxon>Viridiplantae</taxon>
        <taxon>Streptophyta</taxon>
        <taxon>Embryophyta</taxon>
        <taxon>Tracheophyta</taxon>
        <taxon>Spermatophyta</taxon>
        <taxon>Magnoliopsida</taxon>
        <taxon>eudicotyledons</taxon>
        <taxon>Gunneridae</taxon>
        <taxon>Pentapetalae</taxon>
        <taxon>Caryophyllales</taxon>
        <taxon>Cactineae</taxon>
        <taxon>Cactaceae</taxon>
        <taxon>Opuntioideae</taxon>
        <taxon>Opuntia</taxon>
    </lineage>
</organism>
<accession>A0A7C9EWQ0</accession>
<reference evidence="1" key="1">
    <citation type="journal article" date="2013" name="J. Plant Res.">
        <title>Effect of fungi and light on seed germination of three Opuntia species from semiarid lands of central Mexico.</title>
        <authorList>
            <person name="Delgado-Sanchez P."/>
            <person name="Jimenez-Bremont J.F."/>
            <person name="Guerrero-Gonzalez Mde L."/>
            <person name="Flores J."/>
        </authorList>
    </citation>
    <scope>NUCLEOTIDE SEQUENCE</scope>
    <source>
        <tissue evidence="1">Cladode</tissue>
    </source>
</reference>
<dbReference type="EMBL" id="GISG01241655">
    <property type="protein sequence ID" value="MBA4668884.1"/>
    <property type="molecule type" value="Transcribed_RNA"/>
</dbReference>
<protein>
    <submittedName>
        <fullName evidence="1">Uncharacterized protein</fullName>
    </submittedName>
</protein>
<sequence>MSHFQFWVVIEDLLNKLRKLTPFLLINAAKMHRYTKLVILNSGPRNAFDFLSQILGHLVDHHQEFARRLKHNRLVVISISRSFDVHAMTTCIVELLQLYKVINLVFASSSHNRSGEILSSRLHRSSHLIGHESSIRVLNNGGESAIVIKKHDNLLSLGGFDDFIERFKC</sequence>
<name>A0A7C9EWQ0_OPUST</name>
<reference evidence="1" key="2">
    <citation type="submission" date="2020-07" db="EMBL/GenBank/DDBJ databases">
        <authorList>
            <person name="Vera ALvarez R."/>
            <person name="Arias-Moreno D.M."/>
            <person name="Jimenez-Jacinto V."/>
            <person name="Jimenez-Bremont J.F."/>
            <person name="Swaminathan K."/>
            <person name="Moose S.P."/>
            <person name="Guerrero-Gonzalez M.L."/>
            <person name="Marino-Ramirez L."/>
            <person name="Landsman D."/>
            <person name="Rodriguez-Kessler M."/>
            <person name="Delgado-Sanchez P."/>
        </authorList>
    </citation>
    <scope>NUCLEOTIDE SEQUENCE</scope>
    <source>
        <tissue evidence="1">Cladode</tissue>
    </source>
</reference>
<evidence type="ECO:0000313" key="1">
    <source>
        <dbReference type="EMBL" id="MBA4668884.1"/>
    </source>
</evidence>
<proteinExistence type="predicted"/>
<dbReference type="AlphaFoldDB" id="A0A7C9EWQ0"/>